<feature type="domain" description="Class II aldolase/adducin N-terminal" evidence="7">
    <location>
        <begin position="11"/>
        <end position="201"/>
    </location>
</feature>
<feature type="binding site" evidence="6">
    <location>
        <position position="101"/>
    </location>
    <ligand>
        <name>Zn(2+)</name>
        <dbReference type="ChEBI" id="CHEBI:29105"/>
    </ligand>
</feature>
<dbReference type="PANTHER" id="PTHR10640:SF7">
    <property type="entry name" value="METHYLTHIORIBULOSE-1-PHOSPHATE DEHYDRATASE"/>
    <property type="match status" value="1"/>
</dbReference>
<dbReference type="SMART" id="SM01007">
    <property type="entry name" value="Aldolase_II"/>
    <property type="match status" value="1"/>
</dbReference>
<dbReference type="InterPro" id="IPR036409">
    <property type="entry name" value="Aldolase_II/adducin_N_sf"/>
</dbReference>
<dbReference type="Proteomes" id="UP000658514">
    <property type="component" value="Unassembled WGS sequence"/>
</dbReference>
<comment type="function">
    <text evidence="6">Catalyzes the dehydration of methylthioribulose-1-phosphate (MTRu-1-P) into 2,3-diketo-5-methylthiopentyl-1-phosphate (DK-MTP-1-P).</text>
</comment>
<dbReference type="InterPro" id="IPR001303">
    <property type="entry name" value="Aldolase_II/adducin_N"/>
</dbReference>
<dbReference type="SUPFAM" id="SSF53639">
    <property type="entry name" value="AraD/HMP-PK domain-like"/>
    <property type="match status" value="1"/>
</dbReference>
<comment type="pathway">
    <text evidence="6">Amino-acid biosynthesis; L-methionine biosynthesis via salvage pathway; L-methionine from S-methyl-5-thio-alpha-D-ribose 1-phosphate: step 2/6.</text>
</comment>
<evidence type="ECO:0000256" key="3">
    <source>
        <dbReference type="ARBA" id="ARBA00022833"/>
    </source>
</evidence>
<keyword evidence="1 6" id="KW-0028">Amino-acid biosynthesis</keyword>
<dbReference type="EMBL" id="JACJQH010000042">
    <property type="protein sequence ID" value="MBD2198505.1"/>
    <property type="molecule type" value="Genomic_DNA"/>
</dbReference>
<dbReference type="NCBIfam" id="TIGR03328">
    <property type="entry name" value="salvage_mtnB"/>
    <property type="match status" value="1"/>
</dbReference>
<feature type="binding site" evidence="6">
    <location>
        <position position="99"/>
    </location>
    <ligand>
        <name>Zn(2+)</name>
        <dbReference type="ChEBI" id="CHEBI:29105"/>
    </ligand>
</feature>
<keyword evidence="2 6" id="KW-0479">Metal-binding</keyword>
<dbReference type="EC" id="4.2.1.109" evidence="6"/>
<reference evidence="8 9" key="1">
    <citation type="journal article" date="2020" name="ISME J.">
        <title>Comparative genomics reveals insights into cyanobacterial evolution and habitat adaptation.</title>
        <authorList>
            <person name="Chen M.Y."/>
            <person name="Teng W.K."/>
            <person name="Zhao L."/>
            <person name="Hu C.X."/>
            <person name="Zhou Y.K."/>
            <person name="Han B.P."/>
            <person name="Song L.R."/>
            <person name="Shu W.S."/>
        </authorList>
    </citation>
    <scope>NUCLEOTIDE SEQUENCE [LARGE SCALE GENOMIC DNA]</scope>
    <source>
        <strain evidence="8 9">FACHB-288</strain>
    </source>
</reference>
<evidence type="ECO:0000256" key="4">
    <source>
        <dbReference type="ARBA" id="ARBA00023167"/>
    </source>
</evidence>
<dbReference type="RefSeq" id="WP_190546327.1">
    <property type="nucleotide sequence ID" value="NZ_CAWPNO010000076.1"/>
</dbReference>
<evidence type="ECO:0000256" key="6">
    <source>
        <dbReference type="HAMAP-Rule" id="MF_01677"/>
    </source>
</evidence>
<comment type="catalytic activity">
    <reaction evidence="6">
        <text>5-(methylsulfanyl)-D-ribulose 1-phosphate = 5-methylsulfanyl-2,3-dioxopentyl phosphate + H2O</text>
        <dbReference type="Rhea" id="RHEA:15549"/>
        <dbReference type="ChEBI" id="CHEBI:15377"/>
        <dbReference type="ChEBI" id="CHEBI:58548"/>
        <dbReference type="ChEBI" id="CHEBI:58828"/>
        <dbReference type="EC" id="4.2.1.109"/>
    </reaction>
</comment>
<evidence type="ECO:0000313" key="8">
    <source>
        <dbReference type="EMBL" id="MBD2198505.1"/>
    </source>
</evidence>
<evidence type="ECO:0000313" key="9">
    <source>
        <dbReference type="Proteomes" id="UP000658514"/>
    </source>
</evidence>
<keyword evidence="9" id="KW-1185">Reference proteome</keyword>
<dbReference type="Gene3D" id="3.40.225.10">
    <property type="entry name" value="Class II aldolase/adducin N-terminal domain"/>
    <property type="match status" value="1"/>
</dbReference>
<dbReference type="GO" id="GO:0046570">
    <property type="term" value="F:methylthioribulose 1-phosphate dehydratase activity"/>
    <property type="evidence" value="ECO:0007669"/>
    <property type="project" value="UniProtKB-EC"/>
</dbReference>
<organism evidence="8 9">
    <name type="scientific">Calothrix parietina FACHB-288</name>
    <dbReference type="NCBI Taxonomy" id="2692896"/>
    <lineage>
        <taxon>Bacteria</taxon>
        <taxon>Bacillati</taxon>
        <taxon>Cyanobacteriota</taxon>
        <taxon>Cyanophyceae</taxon>
        <taxon>Nostocales</taxon>
        <taxon>Calotrichaceae</taxon>
        <taxon>Calothrix</taxon>
    </lineage>
</organism>
<comment type="caution">
    <text evidence="8">The sequence shown here is derived from an EMBL/GenBank/DDBJ whole genome shotgun (WGS) entry which is preliminary data.</text>
</comment>
<evidence type="ECO:0000256" key="2">
    <source>
        <dbReference type="ARBA" id="ARBA00022723"/>
    </source>
</evidence>
<dbReference type="HAMAP" id="MF_01677">
    <property type="entry name" value="Salvage_MtnB"/>
    <property type="match status" value="1"/>
</dbReference>
<sequence length="208" mass="22897">MTTPNRTDPRLELINTARSFYQKGWMVGTAGNLSIRLADGSFWITASGRSKGELLLSDFVCIDASGKVQASSIDVKPSAETAIHQILYTLFPEAQACYHIHSVESNLVTNFTPEDDLPLPPLEMLKGLGVYADNPSCVIPIFANHLQVSRIAAEIQQRFTNTSAQIPALLIRNHGVTVWASSPTAARNYIEIIEYIFRYMVGARSLGI</sequence>
<proteinExistence type="inferred from homology"/>
<dbReference type="PANTHER" id="PTHR10640">
    <property type="entry name" value="METHYLTHIORIBULOSE-1-PHOSPHATE DEHYDRATASE"/>
    <property type="match status" value="1"/>
</dbReference>
<accession>A0ABR8AH05</accession>
<comment type="cofactor">
    <cofactor evidence="6">
        <name>Zn(2+)</name>
        <dbReference type="ChEBI" id="CHEBI:29105"/>
    </cofactor>
    <text evidence="6">Binds 1 zinc ion per subunit.</text>
</comment>
<dbReference type="InterPro" id="IPR017714">
    <property type="entry name" value="MethylthioRu-1-P_deHdtase_MtnB"/>
</dbReference>
<evidence type="ECO:0000256" key="1">
    <source>
        <dbReference type="ARBA" id="ARBA00022605"/>
    </source>
</evidence>
<evidence type="ECO:0000259" key="7">
    <source>
        <dbReference type="SMART" id="SM01007"/>
    </source>
</evidence>
<protein>
    <recommendedName>
        <fullName evidence="6">Methylthioribulose-1-phosphate dehydratase</fullName>
        <shortName evidence="6">MTRu-1-P dehydratase</shortName>
        <ecNumber evidence="6">4.2.1.109</ecNumber>
    </recommendedName>
</protein>
<gene>
    <name evidence="6 8" type="primary">mtnB</name>
    <name evidence="8" type="ORF">H6G24_23965</name>
</gene>
<name>A0ABR8AH05_9CYAN</name>
<keyword evidence="3 6" id="KW-0862">Zinc</keyword>
<dbReference type="Pfam" id="PF00596">
    <property type="entry name" value="Aldolase_II"/>
    <property type="match status" value="1"/>
</dbReference>
<evidence type="ECO:0000256" key="5">
    <source>
        <dbReference type="ARBA" id="ARBA00023239"/>
    </source>
</evidence>
<keyword evidence="5 6" id="KW-0456">Lyase</keyword>
<keyword evidence="4 6" id="KW-0486">Methionine biosynthesis</keyword>
<comment type="similarity">
    <text evidence="6">Belongs to the aldolase class II family. MtnB subfamily.</text>
</comment>